<dbReference type="EMBL" id="CAJPVJ010019798">
    <property type="protein sequence ID" value="CAG2177425.1"/>
    <property type="molecule type" value="Genomic_DNA"/>
</dbReference>
<dbReference type="OrthoDB" id="306304at2759"/>
<feature type="domain" description="SB" evidence="7">
    <location>
        <begin position="113"/>
        <end position="179"/>
    </location>
</feature>
<feature type="coiled-coil region" evidence="6">
    <location>
        <begin position="47"/>
        <end position="88"/>
    </location>
</feature>
<dbReference type="GO" id="GO:0043130">
    <property type="term" value="F:ubiquitin binding"/>
    <property type="evidence" value="ECO:0007669"/>
    <property type="project" value="TreeGrafter"/>
</dbReference>
<dbReference type="GO" id="GO:0008333">
    <property type="term" value="P:endosome to lysosome transport"/>
    <property type="evidence" value="ECO:0007669"/>
    <property type="project" value="TreeGrafter"/>
</dbReference>
<evidence type="ECO:0000256" key="4">
    <source>
        <dbReference type="ARBA" id="ARBA00022927"/>
    </source>
</evidence>
<keyword evidence="6" id="KW-0175">Coiled coil</keyword>
<evidence type="ECO:0000256" key="5">
    <source>
        <dbReference type="PROSITE-ProRule" id="PRU00644"/>
    </source>
</evidence>
<dbReference type="SUPFAM" id="SSF140111">
    <property type="entry name" value="Endosomal sorting complex assembly domain"/>
    <property type="match status" value="1"/>
</dbReference>
<evidence type="ECO:0000313" key="9">
    <source>
        <dbReference type="Proteomes" id="UP000728032"/>
    </source>
</evidence>
<gene>
    <name evidence="8" type="ORF">ONB1V03_LOCUS16857</name>
</gene>
<keyword evidence="3" id="KW-0967">Endosome</keyword>
<dbReference type="PROSITE" id="PS51312">
    <property type="entry name" value="SB"/>
    <property type="match status" value="1"/>
</dbReference>
<reference evidence="8" key="1">
    <citation type="submission" date="2020-11" db="EMBL/GenBank/DDBJ databases">
        <authorList>
            <person name="Tran Van P."/>
        </authorList>
    </citation>
    <scope>NUCLEOTIDE SEQUENCE</scope>
</reference>
<dbReference type="PANTHER" id="PTHR23306">
    <property type="entry name" value="TUMOR SUSCEPTIBILITY GENE 101 PROTEIN-RELATED"/>
    <property type="match status" value="1"/>
</dbReference>
<keyword evidence="4 5" id="KW-0653">Protein transport</keyword>
<evidence type="ECO:0000256" key="2">
    <source>
        <dbReference type="ARBA" id="ARBA00022448"/>
    </source>
</evidence>
<proteinExistence type="predicted"/>
<evidence type="ECO:0000256" key="3">
    <source>
        <dbReference type="ARBA" id="ARBA00022753"/>
    </source>
</evidence>
<keyword evidence="2 5" id="KW-0813">Transport</keyword>
<feature type="non-terminal residue" evidence="8">
    <location>
        <position position="179"/>
    </location>
</feature>
<name>A0A7R9MHD8_9ACAR</name>
<dbReference type="InterPro" id="IPR052070">
    <property type="entry name" value="ESCRT-I_UEV_domain"/>
</dbReference>
<dbReference type="Proteomes" id="UP000728032">
    <property type="component" value="Unassembled WGS sequence"/>
</dbReference>
<dbReference type="Gene3D" id="6.10.250.370">
    <property type="match status" value="1"/>
</dbReference>
<evidence type="ECO:0000256" key="1">
    <source>
        <dbReference type="ARBA" id="ARBA00004177"/>
    </source>
</evidence>
<dbReference type="GO" id="GO:0015031">
    <property type="term" value="P:protein transport"/>
    <property type="evidence" value="ECO:0007669"/>
    <property type="project" value="UniProtKB-UniRule"/>
</dbReference>
<dbReference type="PANTHER" id="PTHR23306:SF3">
    <property type="entry name" value="TUMOR SUPPRESSOR PROTEIN 101"/>
    <property type="match status" value="1"/>
</dbReference>
<keyword evidence="9" id="KW-1185">Reference proteome</keyword>
<evidence type="ECO:0000259" key="7">
    <source>
        <dbReference type="PROSITE" id="PS51312"/>
    </source>
</evidence>
<dbReference type="InterPro" id="IPR037202">
    <property type="entry name" value="ESCRT_assembly_dom"/>
</dbReference>
<dbReference type="Gene3D" id="6.10.140.820">
    <property type="match status" value="1"/>
</dbReference>
<dbReference type="Pfam" id="PF09454">
    <property type="entry name" value="Vps23_core"/>
    <property type="match status" value="1"/>
</dbReference>
<dbReference type="GO" id="GO:0000813">
    <property type="term" value="C:ESCRT I complex"/>
    <property type="evidence" value="ECO:0007669"/>
    <property type="project" value="TreeGrafter"/>
</dbReference>
<evidence type="ECO:0000313" key="8">
    <source>
        <dbReference type="EMBL" id="CAD7660287.1"/>
    </source>
</evidence>
<organism evidence="8">
    <name type="scientific">Oppiella nova</name>
    <dbReference type="NCBI Taxonomy" id="334625"/>
    <lineage>
        <taxon>Eukaryota</taxon>
        <taxon>Metazoa</taxon>
        <taxon>Ecdysozoa</taxon>
        <taxon>Arthropoda</taxon>
        <taxon>Chelicerata</taxon>
        <taxon>Arachnida</taxon>
        <taxon>Acari</taxon>
        <taxon>Acariformes</taxon>
        <taxon>Sarcoptiformes</taxon>
        <taxon>Oribatida</taxon>
        <taxon>Brachypylina</taxon>
        <taxon>Oppioidea</taxon>
        <taxon>Oppiidae</taxon>
        <taxon>Oppiella</taxon>
    </lineage>
</organism>
<dbReference type="EMBL" id="OC934623">
    <property type="protein sequence ID" value="CAD7660287.1"/>
    <property type="molecule type" value="Genomic_DNA"/>
</dbReference>
<accession>A0A7R9MHD8</accession>
<protein>
    <recommendedName>
        <fullName evidence="7">SB domain-containing protein</fullName>
    </recommendedName>
</protein>
<evidence type="ECO:0000256" key="6">
    <source>
        <dbReference type="SAM" id="Coils"/>
    </source>
</evidence>
<sequence>TTSQLSPGTGTITEEHIRASLISAIEDKVKLRVKEKVSQFQAEMDVLKKTSEDLNKGKQKLEDIMRRMEDEMIEINDSKQELNTKNAQLSEVISKCDDKEKSVDIDEVFGPTQPLYKQLLNSFAEENAIVDAIYYLSEALRKGVIDLELFLKHVRELSRRQFMLRALMRVCREKAGLPV</sequence>
<comment type="subcellular location">
    <subcellularLocation>
        <location evidence="1">Endosome</location>
    </subcellularLocation>
</comment>
<dbReference type="AlphaFoldDB" id="A0A7R9MHD8"/>
<dbReference type="InterPro" id="IPR017916">
    <property type="entry name" value="SB_dom"/>
</dbReference>